<dbReference type="InterPro" id="IPR029028">
    <property type="entry name" value="Alpha/beta_knot_MTases"/>
</dbReference>
<organism evidence="4 5">
    <name type="scientific">Babesia gibsoni</name>
    <dbReference type="NCBI Taxonomy" id="33632"/>
    <lineage>
        <taxon>Eukaryota</taxon>
        <taxon>Sar</taxon>
        <taxon>Alveolata</taxon>
        <taxon>Apicomplexa</taxon>
        <taxon>Aconoidasida</taxon>
        <taxon>Piroplasmida</taxon>
        <taxon>Babesiidae</taxon>
        <taxon>Babesia</taxon>
    </lineage>
</organism>
<evidence type="ECO:0000256" key="1">
    <source>
        <dbReference type="ARBA" id="ARBA00022603"/>
    </source>
</evidence>
<dbReference type="GO" id="GO:0006396">
    <property type="term" value="P:RNA processing"/>
    <property type="evidence" value="ECO:0007669"/>
    <property type="project" value="InterPro"/>
</dbReference>
<dbReference type="Gene3D" id="3.40.1280.10">
    <property type="match status" value="1"/>
</dbReference>
<protein>
    <submittedName>
        <fullName evidence="4">rRNA methyltransferase 3</fullName>
    </submittedName>
</protein>
<sequence>MIPGGILARTLRIIAYKNSSQSYIFTRAIYYSAPFSSASPGCHLDALEPESRKQTAVLPSWLVEGASDSGKDKEIAVVERSQPLRNIRPFSATRLSVFHADALRLASPSRKNEIVKHLWKLRSNSSYRKSQNYRLVISANVTRHMLLHTSCVFRNILTSRRDLVEWITSTQSFNQRYSRIQLVDRRLLQYCLRGTTVAKQQVDTLAESVIPQPTIPTNPRLVIALDNIRYPQNIGNIIRTAVALNVDGIIYLKGTADPFDWKVTQITGGLQFMLPYQKVDVKGLKRFCKNNKLTPVVAHLEGSAVEDIDISGGLCVILSNESDGPDPNILKFAKRFVTCAKGVIVCRVTLPMHPLVNSLNVSVAGAILVHQLQERLMNSYTTSDV</sequence>
<keyword evidence="5" id="KW-1185">Reference proteome</keyword>
<keyword evidence="2" id="KW-0808">Transferase</keyword>
<feature type="domain" description="tRNA/rRNA methyltransferase SpoU type" evidence="3">
    <location>
        <begin position="221"/>
        <end position="369"/>
    </location>
</feature>
<reference evidence="4" key="1">
    <citation type="submission" date="2023-08" db="EMBL/GenBank/DDBJ databases">
        <title>Draft sequence of the Babesia gibsoni genome.</title>
        <authorList>
            <person name="Yamagishi J.Y."/>
            <person name="Xuan X.X."/>
        </authorList>
    </citation>
    <scope>NUCLEOTIDE SEQUENCE</scope>
    <source>
        <strain evidence="4">Azabu</strain>
    </source>
</reference>
<dbReference type="Proteomes" id="UP001230268">
    <property type="component" value="Unassembled WGS sequence"/>
</dbReference>
<evidence type="ECO:0000259" key="3">
    <source>
        <dbReference type="Pfam" id="PF00588"/>
    </source>
</evidence>
<gene>
    <name evidence="4" type="ORF">BgAZ_500640</name>
</gene>
<dbReference type="CDD" id="cd18095">
    <property type="entry name" value="SpoU-like_rRNA-MTase"/>
    <property type="match status" value="1"/>
</dbReference>
<dbReference type="AlphaFoldDB" id="A0AAD8LP14"/>
<keyword evidence="1 4" id="KW-0489">Methyltransferase</keyword>
<dbReference type="PANTHER" id="PTHR43191">
    <property type="entry name" value="RRNA METHYLTRANSFERASE 3"/>
    <property type="match status" value="1"/>
</dbReference>
<name>A0AAD8LP14_BABGI</name>
<accession>A0AAD8LP14</accession>
<dbReference type="SUPFAM" id="SSF75217">
    <property type="entry name" value="alpha/beta knot"/>
    <property type="match status" value="1"/>
</dbReference>
<dbReference type="Pfam" id="PF00588">
    <property type="entry name" value="SpoU_methylase"/>
    <property type="match status" value="1"/>
</dbReference>
<evidence type="ECO:0000313" key="4">
    <source>
        <dbReference type="EMBL" id="KAK1441732.1"/>
    </source>
</evidence>
<dbReference type="PANTHER" id="PTHR43191:SF2">
    <property type="entry name" value="RRNA METHYLTRANSFERASE 3, MITOCHONDRIAL"/>
    <property type="match status" value="1"/>
</dbReference>
<proteinExistence type="predicted"/>
<dbReference type="GO" id="GO:0032259">
    <property type="term" value="P:methylation"/>
    <property type="evidence" value="ECO:0007669"/>
    <property type="project" value="UniProtKB-KW"/>
</dbReference>
<dbReference type="InterPro" id="IPR051259">
    <property type="entry name" value="rRNA_Methyltransferase"/>
</dbReference>
<dbReference type="EMBL" id="JAVEPI010000005">
    <property type="protein sequence ID" value="KAK1441732.1"/>
    <property type="molecule type" value="Genomic_DNA"/>
</dbReference>
<evidence type="ECO:0000256" key="2">
    <source>
        <dbReference type="ARBA" id="ARBA00022679"/>
    </source>
</evidence>
<evidence type="ECO:0000313" key="5">
    <source>
        <dbReference type="Proteomes" id="UP001230268"/>
    </source>
</evidence>
<dbReference type="InterPro" id="IPR001537">
    <property type="entry name" value="SpoU_MeTrfase"/>
</dbReference>
<dbReference type="GO" id="GO:0008173">
    <property type="term" value="F:RNA methyltransferase activity"/>
    <property type="evidence" value="ECO:0007669"/>
    <property type="project" value="InterPro"/>
</dbReference>
<dbReference type="GO" id="GO:0003723">
    <property type="term" value="F:RNA binding"/>
    <property type="evidence" value="ECO:0007669"/>
    <property type="project" value="InterPro"/>
</dbReference>
<comment type="caution">
    <text evidence="4">The sequence shown here is derived from an EMBL/GenBank/DDBJ whole genome shotgun (WGS) entry which is preliminary data.</text>
</comment>
<dbReference type="InterPro" id="IPR029026">
    <property type="entry name" value="tRNA_m1G_MTases_N"/>
</dbReference>